<protein>
    <submittedName>
        <fullName evidence="1">Superfamily I DNA and RNA helicases and helicase subunits-like</fullName>
    </submittedName>
</protein>
<proteinExistence type="predicted"/>
<organism evidence="1 2">
    <name type="scientific">Candidatus Jettenia ecosi</name>
    <dbReference type="NCBI Taxonomy" id="2494326"/>
    <lineage>
        <taxon>Bacteria</taxon>
        <taxon>Pseudomonadati</taxon>
        <taxon>Planctomycetota</taxon>
        <taxon>Candidatus Brocadiia</taxon>
        <taxon>Candidatus Brocadiales</taxon>
        <taxon>Candidatus Brocadiaceae</taxon>
        <taxon>Candidatus Jettenia</taxon>
    </lineage>
</organism>
<dbReference type="GO" id="GO:0004386">
    <property type="term" value="F:helicase activity"/>
    <property type="evidence" value="ECO:0007669"/>
    <property type="project" value="UniProtKB-KW"/>
</dbReference>
<evidence type="ECO:0000313" key="1">
    <source>
        <dbReference type="EMBL" id="TLD42557.1"/>
    </source>
</evidence>
<sequence>MDFFGLVIDVFNIFNVLKELGVRARGNPRLEFEKRVMRNLGVLKRKGLIEEYKAKNKRVRLLV</sequence>
<dbReference type="EMBL" id="SULG01000017">
    <property type="protein sequence ID" value="TLD42557.1"/>
    <property type="molecule type" value="Genomic_DNA"/>
</dbReference>
<keyword evidence="1" id="KW-0067">ATP-binding</keyword>
<evidence type="ECO:0000313" key="2">
    <source>
        <dbReference type="Proteomes" id="UP000319783"/>
    </source>
</evidence>
<reference evidence="1 2" key="1">
    <citation type="submission" date="2019-04" db="EMBL/GenBank/DDBJ databases">
        <title>Genome of a novel bacterium Candidatus Jettenia ecosi reconstructed from metagenome of an anammox bioreactor.</title>
        <authorList>
            <person name="Mardanov A.V."/>
            <person name="Beletsky A.V."/>
            <person name="Ravin N.V."/>
            <person name="Botchkova E.A."/>
            <person name="Litti Y.V."/>
            <person name="Nozhevnikova A.N."/>
        </authorList>
    </citation>
    <scope>NUCLEOTIDE SEQUENCE [LARGE SCALE GENOMIC DNA]</scope>
    <source>
        <strain evidence="1">J2</strain>
    </source>
</reference>
<keyword evidence="1" id="KW-0547">Nucleotide-binding</keyword>
<dbReference type="Proteomes" id="UP000319783">
    <property type="component" value="Unassembled WGS sequence"/>
</dbReference>
<keyword evidence="1" id="KW-0347">Helicase</keyword>
<accession>A0A533QCT8</accession>
<keyword evidence="1" id="KW-0378">Hydrolase</keyword>
<dbReference type="AlphaFoldDB" id="A0A533QCT8"/>
<gene>
    <name evidence="1" type="ORF">JETT_1113</name>
</gene>
<name>A0A533QCT8_9BACT</name>
<comment type="caution">
    <text evidence="1">The sequence shown here is derived from an EMBL/GenBank/DDBJ whole genome shotgun (WGS) entry which is preliminary data.</text>
</comment>